<protein>
    <submittedName>
        <fullName evidence="1">Uncharacterized protein</fullName>
    </submittedName>
</protein>
<sequence length="61" mass="7020">MQLISILEMLAENNQVNNEVIQSYLISNSLKNSEQIRKILNQELGMSTPMEYFACETHVAF</sequence>
<organism evidence="1 2">
    <name type="scientific">Legionella jordanis</name>
    <dbReference type="NCBI Taxonomy" id="456"/>
    <lineage>
        <taxon>Bacteria</taxon>
        <taxon>Pseudomonadati</taxon>
        <taxon>Pseudomonadota</taxon>
        <taxon>Gammaproteobacteria</taxon>
        <taxon>Legionellales</taxon>
        <taxon>Legionellaceae</taxon>
        <taxon>Legionella</taxon>
    </lineage>
</organism>
<reference evidence="1 2" key="1">
    <citation type="submission" date="2015-11" db="EMBL/GenBank/DDBJ databases">
        <title>Genomic analysis of 38 Legionella species identifies large and diverse effector repertoires.</title>
        <authorList>
            <person name="Burstein D."/>
            <person name="Amaro F."/>
            <person name="Zusman T."/>
            <person name="Lifshitz Z."/>
            <person name="Cohen O."/>
            <person name="Gilbert J.A."/>
            <person name="Pupko T."/>
            <person name="Shuman H.A."/>
            <person name="Segal G."/>
        </authorList>
    </citation>
    <scope>NUCLEOTIDE SEQUENCE [LARGE SCALE GENOMIC DNA]</scope>
    <source>
        <strain evidence="1 2">BL-540</strain>
    </source>
</reference>
<dbReference type="Proteomes" id="UP000055035">
    <property type="component" value="Unassembled WGS sequence"/>
</dbReference>
<evidence type="ECO:0000313" key="1">
    <source>
        <dbReference type="EMBL" id="KTD17919.1"/>
    </source>
</evidence>
<gene>
    <name evidence="1" type="ORF">Ljor_2225</name>
</gene>
<dbReference type="STRING" id="456.Ljor_2225"/>
<dbReference type="AlphaFoldDB" id="A0A0W0VCV2"/>
<dbReference type="RefSeq" id="WP_058471631.1">
    <property type="nucleotide sequence ID" value="NZ_CAAAIC010000001.1"/>
</dbReference>
<name>A0A0W0VCV2_9GAMM</name>
<evidence type="ECO:0000313" key="2">
    <source>
        <dbReference type="Proteomes" id="UP000055035"/>
    </source>
</evidence>
<dbReference type="PATRIC" id="fig|456.5.peg.2395"/>
<keyword evidence="2" id="KW-1185">Reference proteome</keyword>
<dbReference type="EMBL" id="LNYJ01000011">
    <property type="protein sequence ID" value="KTD17919.1"/>
    <property type="molecule type" value="Genomic_DNA"/>
</dbReference>
<accession>A0A0W0VCV2</accession>
<comment type="caution">
    <text evidence="1">The sequence shown here is derived from an EMBL/GenBank/DDBJ whole genome shotgun (WGS) entry which is preliminary data.</text>
</comment>
<proteinExistence type="predicted"/>